<sequence length="274" mass="30615">MTINIREMVAAITKEILQAQYREEQEKAPRVLYVFCDSQAHEAYGDHFIQLKKYGICHDILFLDGETSSWLGMHQIECGGAGKILAADEYAPAPLEVPAQYEGIVIPEIDLDNAARIATGLKGTIKAEIVFSALVTGKFVVVGADSPGLKRADRRTLQTLALPPAYEQLFRQHVEQLKVLGVEFAEQKRLAERVIARLKGKRQGQERSHHATASERVDEEEAVFTGRLLTADWVYSQPQLRETVLQVKKGTIISPLAYDAMRERSITIRMLGKG</sequence>
<accession>V6M2H8</accession>
<protein>
    <recommendedName>
        <fullName evidence="3">Ethanolamine utilization protein</fullName>
    </recommendedName>
</protein>
<name>V6M2H8_9BACL</name>
<gene>
    <name evidence="1" type="ORF">T458_27780</name>
</gene>
<dbReference type="EMBL" id="AYJU01000018">
    <property type="protein sequence ID" value="EST52080.1"/>
    <property type="molecule type" value="Genomic_DNA"/>
</dbReference>
<evidence type="ECO:0000313" key="1">
    <source>
        <dbReference type="EMBL" id="EST52080.1"/>
    </source>
</evidence>
<organism evidence="1 2">
    <name type="scientific">Brevibacillus panacihumi W25</name>
    <dbReference type="NCBI Taxonomy" id="1408254"/>
    <lineage>
        <taxon>Bacteria</taxon>
        <taxon>Bacillati</taxon>
        <taxon>Bacillota</taxon>
        <taxon>Bacilli</taxon>
        <taxon>Bacillales</taxon>
        <taxon>Paenibacillaceae</taxon>
        <taxon>Brevibacillus</taxon>
    </lineage>
</organism>
<comment type="caution">
    <text evidence="1">The sequence shown here is derived from an EMBL/GenBank/DDBJ whole genome shotgun (WGS) entry which is preliminary data.</text>
</comment>
<dbReference type="AlphaFoldDB" id="V6M2H8"/>
<dbReference type="Proteomes" id="UP000017973">
    <property type="component" value="Unassembled WGS sequence"/>
</dbReference>
<dbReference type="STRING" id="1408254.T458_27780"/>
<evidence type="ECO:0000313" key="2">
    <source>
        <dbReference type="Proteomes" id="UP000017973"/>
    </source>
</evidence>
<keyword evidence="2" id="KW-1185">Reference proteome</keyword>
<evidence type="ECO:0008006" key="3">
    <source>
        <dbReference type="Google" id="ProtNLM"/>
    </source>
</evidence>
<dbReference type="HOGENOM" id="CLU_1014398_0_0_9"/>
<reference evidence="1 2" key="1">
    <citation type="journal article" date="2014" name="Genome Announc.">
        <title>Draft Genome Sequence of Brevibacillus panacihumi Strain W25, a Halotolerant Hydrocarbon-Degrading Bacterium.</title>
        <authorList>
            <person name="Wang X."/>
            <person name="Jin D."/>
            <person name="Zhou L."/>
            <person name="Wu L."/>
            <person name="An W."/>
            <person name="Chen Y."/>
            <person name="Zhao L."/>
        </authorList>
    </citation>
    <scope>NUCLEOTIDE SEQUENCE [LARGE SCALE GENOMIC DNA]</scope>
    <source>
        <strain evidence="1 2">W25</strain>
    </source>
</reference>
<dbReference type="eggNOG" id="ENOG502ZAE7">
    <property type="taxonomic scope" value="Bacteria"/>
</dbReference>
<dbReference type="PATRIC" id="fig|1408254.3.peg.5410"/>
<proteinExistence type="predicted"/>